<evidence type="ECO:0000256" key="2">
    <source>
        <dbReference type="ARBA" id="ARBA00007395"/>
    </source>
</evidence>
<dbReference type="InterPro" id="IPR038266">
    <property type="entry name" value="NapC/NirT_cytc_sf"/>
</dbReference>
<evidence type="ECO:0000256" key="9">
    <source>
        <dbReference type="ARBA" id="ARBA00022989"/>
    </source>
</evidence>
<dbReference type="GO" id="GO:0005886">
    <property type="term" value="C:plasma membrane"/>
    <property type="evidence" value="ECO:0007669"/>
    <property type="project" value="UniProtKB-SubCell"/>
</dbReference>
<dbReference type="STRING" id="204669.Acid345_2712"/>
<dbReference type="InterPro" id="IPR005126">
    <property type="entry name" value="NapC/NirT_cyt_c_N"/>
</dbReference>
<evidence type="ECO:0000256" key="10">
    <source>
        <dbReference type="ARBA" id="ARBA00023004"/>
    </source>
</evidence>
<keyword evidence="5" id="KW-0349">Heme</keyword>
<dbReference type="GO" id="GO:0046872">
    <property type="term" value="F:metal ion binding"/>
    <property type="evidence" value="ECO:0007669"/>
    <property type="project" value="UniProtKB-KW"/>
</dbReference>
<dbReference type="GO" id="GO:0009061">
    <property type="term" value="P:anaerobic respiration"/>
    <property type="evidence" value="ECO:0007669"/>
    <property type="project" value="TreeGrafter"/>
</dbReference>
<dbReference type="InterPro" id="IPR036280">
    <property type="entry name" value="Multihaem_cyt_sf"/>
</dbReference>
<dbReference type="OrthoDB" id="9791652at2"/>
<keyword evidence="10" id="KW-0408">Iron</keyword>
<reference evidence="14 15" key="1">
    <citation type="journal article" date="2009" name="Appl. Environ. Microbiol.">
        <title>Three genomes from the phylum Acidobacteria provide insight into the lifestyles of these microorganisms in soils.</title>
        <authorList>
            <person name="Ward N.L."/>
            <person name="Challacombe J.F."/>
            <person name="Janssen P.H."/>
            <person name="Henrissat B."/>
            <person name="Coutinho P.M."/>
            <person name="Wu M."/>
            <person name="Xie G."/>
            <person name="Haft D.H."/>
            <person name="Sait M."/>
            <person name="Badger J."/>
            <person name="Barabote R.D."/>
            <person name="Bradley B."/>
            <person name="Brettin T.S."/>
            <person name="Brinkac L.M."/>
            <person name="Bruce D."/>
            <person name="Creasy T."/>
            <person name="Daugherty S.C."/>
            <person name="Davidsen T.M."/>
            <person name="DeBoy R.T."/>
            <person name="Detter J.C."/>
            <person name="Dodson R.J."/>
            <person name="Durkin A.S."/>
            <person name="Ganapathy A."/>
            <person name="Gwinn-Giglio M."/>
            <person name="Han C.S."/>
            <person name="Khouri H."/>
            <person name="Kiss H."/>
            <person name="Kothari S.P."/>
            <person name="Madupu R."/>
            <person name="Nelson K.E."/>
            <person name="Nelson W.C."/>
            <person name="Paulsen I."/>
            <person name="Penn K."/>
            <person name="Ren Q."/>
            <person name="Rosovitz M.J."/>
            <person name="Selengut J.D."/>
            <person name="Shrivastava S."/>
            <person name="Sullivan S.A."/>
            <person name="Tapia R."/>
            <person name="Thompson L.S."/>
            <person name="Watkins K.L."/>
            <person name="Yang Q."/>
            <person name="Yu C."/>
            <person name="Zafar N."/>
            <person name="Zhou L."/>
            <person name="Kuske C.R."/>
        </authorList>
    </citation>
    <scope>NUCLEOTIDE SEQUENCE [LARGE SCALE GENOMIC DNA]</scope>
    <source>
        <strain evidence="14 15">Ellin345</strain>
    </source>
</reference>
<evidence type="ECO:0000256" key="11">
    <source>
        <dbReference type="ARBA" id="ARBA00023136"/>
    </source>
</evidence>
<proteinExistence type="inferred from homology"/>
<evidence type="ECO:0000313" key="15">
    <source>
        <dbReference type="Proteomes" id="UP000002432"/>
    </source>
</evidence>
<name>Q1IN37_KORVE</name>
<evidence type="ECO:0000256" key="4">
    <source>
        <dbReference type="ARBA" id="ARBA00022475"/>
    </source>
</evidence>
<evidence type="ECO:0000256" key="5">
    <source>
        <dbReference type="ARBA" id="ARBA00022617"/>
    </source>
</evidence>
<dbReference type="HOGENOM" id="CLU_543785_0_0_0"/>
<feature type="domain" description="NapC/NirT cytochrome c N-terminal" evidence="13">
    <location>
        <begin position="98"/>
        <end position="190"/>
    </location>
</feature>
<gene>
    <name evidence="14" type="ordered locus">Acid345_2712</name>
</gene>
<keyword evidence="7" id="KW-0479">Metal-binding</keyword>
<dbReference type="Proteomes" id="UP000002432">
    <property type="component" value="Chromosome"/>
</dbReference>
<keyword evidence="11 12" id="KW-0472">Membrane</keyword>
<sequence length="501" mass="55653">MPEDTGKIASDGKNKKLTRNVISLIGTTLAIVAAANILFLFLMDVMSPHSSPYVGILAYMVMPAFLVLGLLMIPAGAWWERRRRGASSLPTLDLNQPSQRSTVAFVVSFGIVFMMISAVGSYKAYEFTDSISFCGELCHTVMHPEFTAYQQSPHARVACVECHVGSGASWYVKSKMSGLRQVYAATLNTFPRPIPSPVANLRPAAQTCEQCHWPKKFWGAQLKTIYHYGYDEKNTPRVVNLLVKTGGGDANNGTAMGIHWHMNIANKISYISDERRENISYVKAVNQKGEVTEYFPKDNPPSADMVANTAQRNMDCIDCHNRPSHIYVPPDRSVDNAMVAGKIDPSLPFVKQQAVTILTKDYKTSAEALNTISVEFPKYFQTTYPQVAQQKAQQINDATAELQRIYKNSFFPEMKVSWKTHPNHIGHFYYNGCFRCHDGNHVSKSGKVISKDCKICHTMLSQEENGVQISQSTSGVEFKHPVDIGDLSQVNCSDCHTGGAQ</sequence>
<dbReference type="EMBL" id="CP000360">
    <property type="protein sequence ID" value="ABF41713.1"/>
    <property type="molecule type" value="Genomic_DNA"/>
</dbReference>
<evidence type="ECO:0000256" key="7">
    <source>
        <dbReference type="ARBA" id="ARBA00022723"/>
    </source>
</evidence>
<evidence type="ECO:0000256" key="3">
    <source>
        <dbReference type="ARBA" id="ARBA00022448"/>
    </source>
</evidence>
<dbReference type="PANTHER" id="PTHR30333">
    <property type="entry name" value="CYTOCHROME C-TYPE PROTEIN"/>
    <property type="match status" value="1"/>
</dbReference>
<evidence type="ECO:0000256" key="8">
    <source>
        <dbReference type="ARBA" id="ARBA00022982"/>
    </source>
</evidence>
<dbReference type="SUPFAM" id="SSF48695">
    <property type="entry name" value="Multiheme cytochromes"/>
    <property type="match status" value="2"/>
</dbReference>
<feature type="transmembrane region" description="Helical" evidence="12">
    <location>
        <begin position="54"/>
        <end position="79"/>
    </location>
</feature>
<dbReference type="PANTHER" id="PTHR30333:SF1">
    <property type="entry name" value="CYTOCHROME C-TYPE PROTEIN NAPC"/>
    <property type="match status" value="1"/>
</dbReference>
<accession>Q1IN37</accession>
<dbReference type="Gene3D" id="1.10.3820.10">
    <property type="entry name" value="Di-heme elbow motif domain"/>
    <property type="match status" value="1"/>
</dbReference>
<keyword evidence="8" id="KW-0249">Electron transport</keyword>
<dbReference type="eggNOG" id="COG3005">
    <property type="taxonomic scope" value="Bacteria"/>
</dbReference>
<keyword evidence="3" id="KW-0813">Transport</keyword>
<protein>
    <submittedName>
        <fullName evidence="14">Cytochrome c family protein</fullName>
    </submittedName>
</protein>
<feature type="transmembrane region" description="Helical" evidence="12">
    <location>
        <begin position="100"/>
        <end position="122"/>
    </location>
</feature>
<evidence type="ECO:0000313" key="14">
    <source>
        <dbReference type="EMBL" id="ABF41713.1"/>
    </source>
</evidence>
<evidence type="ECO:0000259" key="13">
    <source>
        <dbReference type="Pfam" id="PF03264"/>
    </source>
</evidence>
<keyword evidence="6 12" id="KW-0812">Transmembrane</keyword>
<dbReference type="InterPro" id="IPR051174">
    <property type="entry name" value="Cytochrome_c-type_ET"/>
</dbReference>
<keyword evidence="4" id="KW-1003">Cell membrane</keyword>
<dbReference type="EnsemblBacteria" id="ABF41713">
    <property type="protein sequence ID" value="ABF41713"/>
    <property type="gene ID" value="Acid345_2712"/>
</dbReference>
<dbReference type="KEGG" id="aba:Acid345_2712"/>
<dbReference type="GO" id="GO:0009055">
    <property type="term" value="F:electron transfer activity"/>
    <property type="evidence" value="ECO:0007669"/>
    <property type="project" value="TreeGrafter"/>
</dbReference>
<dbReference type="RefSeq" id="WP_011523514.1">
    <property type="nucleotide sequence ID" value="NC_008009.1"/>
</dbReference>
<keyword evidence="9 12" id="KW-1133">Transmembrane helix</keyword>
<evidence type="ECO:0000256" key="12">
    <source>
        <dbReference type="SAM" id="Phobius"/>
    </source>
</evidence>
<keyword evidence="15" id="KW-1185">Reference proteome</keyword>
<feature type="transmembrane region" description="Helical" evidence="12">
    <location>
        <begin position="21"/>
        <end position="42"/>
    </location>
</feature>
<comment type="similarity">
    <text evidence="2">Belongs to the NapC/NirT/NrfH family.</text>
</comment>
<dbReference type="AlphaFoldDB" id="Q1IN37"/>
<evidence type="ECO:0000256" key="6">
    <source>
        <dbReference type="ARBA" id="ARBA00022692"/>
    </source>
</evidence>
<evidence type="ECO:0000256" key="1">
    <source>
        <dbReference type="ARBA" id="ARBA00004236"/>
    </source>
</evidence>
<organism evidence="14 15">
    <name type="scientific">Koribacter versatilis (strain Ellin345)</name>
    <dbReference type="NCBI Taxonomy" id="204669"/>
    <lineage>
        <taxon>Bacteria</taxon>
        <taxon>Pseudomonadati</taxon>
        <taxon>Acidobacteriota</taxon>
        <taxon>Terriglobia</taxon>
        <taxon>Terriglobales</taxon>
        <taxon>Candidatus Korobacteraceae</taxon>
        <taxon>Candidatus Korobacter</taxon>
    </lineage>
</organism>
<comment type="subcellular location">
    <subcellularLocation>
        <location evidence="1">Cell membrane</location>
    </subcellularLocation>
</comment>
<dbReference type="Pfam" id="PF03264">
    <property type="entry name" value="Cytochrom_NNT"/>
    <property type="match status" value="1"/>
</dbReference>